<evidence type="ECO:0000313" key="2">
    <source>
        <dbReference type="Proteomes" id="UP000224567"/>
    </source>
</evidence>
<sequence>MAGVIVKNIVRGTPEHGYAVLSVFSYIFNGLNPGSIISLRVIEESDRFIYYFMALGAFIRGYAHMRKAYMLEEFNDNFNALKERFPSAEAFLEHEVGFEKLSRANFIGNRFNVMTTNISKSLNSMLHDEREYLVAAIFNSISHKFGEIFTKRYAEVDNSKTTFVPIAETILRENMTDGDKLYVNNIDRSTEKFTVLGYGHSTKVNILRQSCSCRNYDLVKLPFAHEVDELYLNHGDNYDTSIYNYSSQIYSKESYLLAYLEPICAAPLESECSVA</sequence>
<accession>A0A2G2V0X8</accession>
<comment type="caution">
    <text evidence="1">The sequence shown here is derived from an EMBL/GenBank/DDBJ whole genome shotgun (WGS) entry which is preliminary data.</text>
</comment>
<dbReference type="EMBL" id="MLFT02000727">
    <property type="protein sequence ID" value="PHT26587.1"/>
    <property type="molecule type" value="Genomic_DNA"/>
</dbReference>
<protein>
    <submittedName>
        <fullName evidence="1">Uncharacterized protein</fullName>
    </submittedName>
</protein>
<organism evidence="1 2">
    <name type="scientific">Capsicum baccatum</name>
    <name type="common">Peruvian pepper</name>
    <dbReference type="NCBI Taxonomy" id="33114"/>
    <lineage>
        <taxon>Eukaryota</taxon>
        <taxon>Viridiplantae</taxon>
        <taxon>Streptophyta</taxon>
        <taxon>Embryophyta</taxon>
        <taxon>Tracheophyta</taxon>
        <taxon>Spermatophyta</taxon>
        <taxon>Magnoliopsida</taxon>
        <taxon>eudicotyledons</taxon>
        <taxon>Gunneridae</taxon>
        <taxon>Pentapetalae</taxon>
        <taxon>asterids</taxon>
        <taxon>lamiids</taxon>
        <taxon>Solanales</taxon>
        <taxon>Solanaceae</taxon>
        <taxon>Solanoideae</taxon>
        <taxon>Capsiceae</taxon>
        <taxon>Capsicum</taxon>
    </lineage>
</organism>
<name>A0A2G2V0X8_CAPBA</name>
<dbReference type="Proteomes" id="UP000224567">
    <property type="component" value="Unassembled WGS sequence"/>
</dbReference>
<dbReference type="AlphaFoldDB" id="A0A2G2V0X8"/>
<reference evidence="1 2" key="1">
    <citation type="journal article" date="2017" name="Genome Biol.">
        <title>New reference genome sequences of hot pepper reveal the massive evolution of plant disease-resistance genes by retroduplication.</title>
        <authorList>
            <person name="Kim S."/>
            <person name="Park J."/>
            <person name="Yeom S.I."/>
            <person name="Kim Y.M."/>
            <person name="Seo E."/>
            <person name="Kim K.T."/>
            <person name="Kim M.S."/>
            <person name="Lee J.M."/>
            <person name="Cheong K."/>
            <person name="Shin H.S."/>
            <person name="Kim S.B."/>
            <person name="Han K."/>
            <person name="Lee J."/>
            <person name="Park M."/>
            <person name="Lee H.A."/>
            <person name="Lee H.Y."/>
            <person name="Lee Y."/>
            <person name="Oh S."/>
            <person name="Lee J.H."/>
            <person name="Choi E."/>
            <person name="Choi E."/>
            <person name="Lee S.E."/>
            <person name="Jeon J."/>
            <person name="Kim H."/>
            <person name="Choi G."/>
            <person name="Song H."/>
            <person name="Lee J."/>
            <person name="Lee S.C."/>
            <person name="Kwon J.K."/>
            <person name="Lee H.Y."/>
            <person name="Koo N."/>
            <person name="Hong Y."/>
            <person name="Kim R.W."/>
            <person name="Kang W.H."/>
            <person name="Huh J.H."/>
            <person name="Kang B.C."/>
            <person name="Yang T.J."/>
            <person name="Lee Y.H."/>
            <person name="Bennetzen J.L."/>
            <person name="Choi D."/>
        </authorList>
    </citation>
    <scope>NUCLEOTIDE SEQUENCE [LARGE SCALE GENOMIC DNA]</scope>
    <source>
        <strain evidence="2">cv. PBC81</strain>
    </source>
</reference>
<gene>
    <name evidence="1" type="ORF">CQW23_33804</name>
</gene>
<dbReference type="OrthoDB" id="1248924at2759"/>
<evidence type="ECO:0000313" key="1">
    <source>
        <dbReference type="EMBL" id="PHT26587.1"/>
    </source>
</evidence>
<reference evidence="2" key="2">
    <citation type="journal article" date="2017" name="J. Anim. Genet.">
        <title>Multiple reference genome sequences of hot pepper reveal the massive evolution of plant disease resistance genes by retroduplication.</title>
        <authorList>
            <person name="Kim S."/>
            <person name="Park J."/>
            <person name="Yeom S.-I."/>
            <person name="Kim Y.-M."/>
            <person name="Seo E."/>
            <person name="Kim K.-T."/>
            <person name="Kim M.-S."/>
            <person name="Lee J.M."/>
            <person name="Cheong K."/>
            <person name="Shin H.-S."/>
            <person name="Kim S.-B."/>
            <person name="Han K."/>
            <person name="Lee J."/>
            <person name="Park M."/>
            <person name="Lee H.-A."/>
            <person name="Lee H.-Y."/>
            <person name="Lee Y."/>
            <person name="Oh S."/>
            <person name="Lee J.H."/>
            <person name="Choi E."/>
            <person name="Choi E."/>
            <person name="Lee S.E."/>
            <person name="Jeon J."/>
            <person name="Kim H."/>
            <person name="Choi G."/>
            <person name="Song H."/>
            <person name="Lee J."/>
            <person name="Lee S.-C."/>
            <person name="Kwon J.-K."/>
            <person name="Lee H.-Y."/>
            <person name="Koo N."/>
            <person name="Hong Y."/>
            <person name="Kim R.W."/>
            <person name="Kang W.-H."/>
            <person name="Huh J.H."/>
            <person name="Kang B.-C."/>
            <person name="Yang T.-J."/>
            <person name="Lee Y.-H."/>
            <person name="Bennetzen J.L."/>
            <person name="Choi D."/>
        </authorList>
    </citation>
    <scope>NUCLEOTIDE SEQUENCE [LARGE SCALE GENOMIC DNA]</scope>
    <source>
        <strain evidence="2">cv. PBC81</strain>
    </source>
</reference>
<keyword evidence="2" id="KW-1185">Reference proteome</keyword>
<proteinExistence type="predicted"/>